<comment type="function">
    <text evidence="12">Dol-P-Glc:Glc(2)Man(9)GlcNAc(2)-PP-Dol alpha-1,2-glucosyltransferase that operates in the biosynthetic pathway of dolichol-linked oligosaccharides, the glycan precursors employed in protein asparagine (N)-glycosylation. The assembly of dolichol-linked oligosaccharides begins on the cytosolic side of the endoplasmic reticulum membrane and finishes in its lumen. The sequential addition of sugars to dolichol pyrophosphate produces dolichol-linked oligosaccharides containing fourteen sugars, including two GlcNAcs, nine mannoses and three glucoses. Once assembled, the oligosaccharide is transferred from the lipid to nascent proteins by oligosaccharyltransferases. In the lumen of the endoplasmic reticulum, adds the third and last glucose residue from dolichyl phosphate glucose (Dol-P-Glc) onto the lipid-linked oligosaccharide intermediate Glc(2)Man(9)GlcNAc(2)-PP-Dol to produce Glc(3)Man(9)GlcNAc(2)-PP-Dol.</text>
</comment>
<comment type="caution">
    <text evidence="14">Lacks conserved residue(s) required for the propagation of feature annotation.</text>
</comment>
<dbReference type="Pfam" id="PF04922">
    <property type="entry name" value="DIE2_ALG10"/>
    <property type="match status" value="1"/>
</dbReference>
<evidence type="ECO:0000256" key="4">
    <source>
        <dbReference type="ARBA" id="ARBA00011967"/>
    </source>
</evidence>
<dbReference type="EMBL" id="JAHRIO010043604">
    <property type="protein sequence ID" value="MEQ2173028.1"/>
    <property type="molecule type" value="Genomic_DNA"/>
</dbReference>
<evidence type="ECO:0000313" key="16">
    <source>
        <dbReference type="EMBL" id="MEQ2173028.1"/>
    </source>
</evidence>
<evidence type="ECO:0000256" key="8">
    <source>
        <dbReference type="ARBA" id="ARBA00022692"/>
    </source>
</evidence>
<dbReference type="PANTHER" id="PTHR12989:SF10">
    <property type="entry name" value="DOL-P-GLC:GLC(2)MAN(9)GLCNAC(2)-PP-DOL ALPHA-1,2-GLUCOSYLTRANSFERASE-RELATED"/>
    <property type="match status" value="1"/>
</dbReference>
<sequence>MFTALCSTNFLVSCLLFSRVTREQREPYMDEIFHVPQAQRYCQGKFNEWDPMITTLPGLYLVSVGIIKPMVWLADLTGGVVCSTAMLRFINLLFNCGNLYLIYLLICKLHHREKVRRHQQDKGWGLLFFFSTNIVLPLLQTRTTSRRVLSSLSLSTFPVLYFFNFLYYTDAGSTFFILFAYLMTLYGCHKASALLGVCSVLFRQTNIIWVAFSAGTLVATKMDEAWRTEHTKKRDEKSPPSQVPLSFSGAKKVMVFSLEFLTSPGHVKAVLQVAWPYAVVGVAFLLFMVLNDGIVVGDRTSHEACLNVPQLFYFFSFSLFFSLPVSLCYHRTLRFLHALKKQPFFFLLVTAVSLLLVWKFTFVHKYLLADNRHFPFYVWKNVFQRHELVRFLLVPVYVFAGWNFLDPFKSRSLFWSLAYLACLLCATVPQKLLEFRYFIVPYLMYRLHIPLPSLPRLVAEFLLYTAVNAATIYIFITKTFHWPDSTATQRFMW</sequence>
<evidence type="ECO:0000256" key="9">
    <source>
        <dbReference type="ARBA" id="ARBA00022824"/>
    </source>
</evidence>
<comment type="caution">
    <text evidence="16">The sequence shown here is derived from an EMBL/GenBank/DDBJ whole genome shotgun (WGS) entry which is preliminary data.</text>
</comment>
<dbReference type="PANTHER" id="PTHR12989">
    <property type="entry name" value="ALPHA-1,2-GLUCOSYLTRANSFERASE ALG10"/>
    <property type="match status" value="1"/>
</dbReference>
<feature type="transmembrane region" description="Helical" evidence="14">
    <location>
        <begin position="310"/>
        <end position="332"/>
    </location>
</feature>
<evidence type="ECO:0000256" key="12">
    <source>
        <dbReference type="ARBA" id="ARBA00044727"/>
    </source>
</evidence>
<feature type="transmembrane region" description="Helical" evidence="14">
    <location>
        <begin position="59"/>
        <end position="82"/>
    </location>
</feature>
<evidence type="ECO:0000256" key="1">
    <source>
        <dbReference type="ARBA" id="ARBA00004477"/>
    </source>
</evidence>
<evidence type="ECO:0000256" key="7">
    <source>
        <dbReference type="ARBA" id="ARBA00022679"/>
    </source>
</evidence>
<evidence type="ECO:0000256" key="5">
    <source>
        <dbReference type="ARBA" id="ARBA00018512"/>
    </source>
</evidence>
<evidence type="ECO:0000256" key="14">
    <source>
        <dbReference type="PIRNR" id="PIRNR028810"/>
    </source>
</evidence>
<evidence type="ECO:0000256" key="11">
    <source>
        <dbReference type="ARBA" id="ARBA00023136"/>
    </source>
</evidence>
<gene>
    <name evidence="16" type="ORF">GOODEAATRI_027553</name>
</gene>
<keyword evidence="10 14" id="KW-1133">Transmembrane helix</keyword>
<proteinExistence type="inferred from homology"/>
<evidence type="ECO:0000256" key="13">
    <source>
        <dbReference type="ARBA" id="ARBA00048064"/>
    </source>
</evidence>
<feature type="transmembrane region" description="Helical" evidence="14">
    <location>
        <begin position="412"/>
        <end position="433"/>
    </location>
</feature>
<keyword evidence="9" id="KW-0256">Endoplasmic reticulum</keyword>
<reference evidence="16 17" key="1">
    <citation type="submission" date="2021-06" db="EMBL/GenBank/DDBJ databases">
        <authorList>
            <person name="Palmer J.M."/>
        </authorList>
    </citation>
    <scope>NUCLEOTIDE SEQUENCE [LARGE SCALE GENOMIC DNA]</scope>
    <source>
        <strain evidence="16 17">GA_2019</strain>
        <tissue evidence="16">Muscle</tissue>
    </source>
</reference>
<keyword evidence="15" id="KW-0732">Signal</keyword>
<protein>
    <recommendedName>
        <fullName evidence="5 14">Dol-P-Glc:Glc(2)Man(9)GlcNAc(2)-PP-Dol alpha-1,2-glucosyltransferase</fullName>
        <ecNumber evidence="4 14">2.4.1.256</ecNumber>
    </recommendedName>
</protein>
<evidence type="ECO:0000313" key="17">
    <source>
        <dbReference type="Proteomes" id="UP001476798"/>
    </source>
</evidence>
<comment type="subcellular location">
    <subcellularLocation>
        <location evidence="1">Endoplasmic reticulum membrane</location>
        <topology evidence="1">Multi-pass membrane protein</topology>
    </subcellularLocation>
</comment>
<feature type="transmembrane region" description="Helical" evidence="14">
    <location>
        <begin position="269"/>
        <end position="290"/>
    </location>
</feature>
<dbReference type="Proteomes" id="UP001476798">
    <property type="component" value="Unassembled WGS sequence"/>
</dbReference>
<feature type="signal peptide" evidence="15">
    <location>
        <begin position="1"/>
        <end position="22"/>
    </location>
</feature>
<evidence type="ECO:0000256" key="3">
    <source>
        <dbReference type="ARBA" id="ARBA00010600"/>
    </source>
</evidence>
<organism evidence="16 17">
    <name type="scientific">Goodea atripinnis</name>
    <dbReference type="NCBI Taxonomy" id="208336"/>
    <lineage>
        <taxon>Eukaryota</taxon>
        <taxon>Metazoa</taxon>
        <taxon>Chordata</taxon>
        <taxon>Craniata</taxon>
        <taxon>Vertebrata</taxon>
        <taxon>Euteleostomi</taxon>
        <taxon>Actinopterygii</taxon>
        <taxon>Neopterygii</taxon>
        <taxon>Teleostei</taxon>
        <taxon>Neoteleostei</taxon>
        <taxon>Acanthomorphata</taxon>
        <taxon>Ovalentaria</taxon>
        <taxon>Atherinomorphae</taxon>
        <taxon>Cyprinodontiformes</taxon>
        <taxon>Goodeidae</taxon>
        <taxon>Goodea</taxon>
    </lineage>
</organism>
<keyword evidence="8 14" id="KW-0812">Transmembrane</keyword>
<comment type="catalytic activity">
    <reaction evidence="13">
        <text>an alpha-D-Glc-(1-&gt;3)-alpha-D-Glc-(1-&gt;3)-alpha-D-Man-(1-&gt;2)-alpha-D-Man-(1-&gt;2)-alpha-D-Man-(1-&gt;3)-[alpha-D-Man-(1-&gt;2)-alpha-D-Man-(1-&gt;3)-[alpha-D-Man-(1-&gt;2)-alpha-D-Man-(1-&gt;6)]-alpha-D-Man-(1-&gt;6)]-beta-D-Man-(1-&gt;4)-beta-D-GlcNAc-(1-&gt;4)-alpha-D-GlcNAc-diphospho-di-trans,poly-cis-dolichol + a di-trans,poly-cis-dolichyl beta-D-glucosyl phosphate = a alpha-D-Glc-(1-&gt;2)-alpha-D-Glc-(1-&gt;3)-alpha-D-Glc-(1-&gt;3)-alpha-D-Man-(1-&gt;2)-alpha-D-Man-(1-&gt;2)-alpha-D-Man-(1-&gt;3)-[alpha-D-Man-(1-&gt;2)-alpha-D-Man-(1-&gt;3)-[alpha-D-Man-(1-&gt;2)-alpha-D-Man-(1-&gt;6)]-alpha-D-Man-(1-&gt;6)]-beta-D-Man-(1-&gt;4)-beta-D-GlcNAc-(1-&gt;4)-alpha-D-GlcNAc-diphospho-di-trans,poly-cis-dolichol + a di-trans,poly-cis-dolichyl phosphate + H(+)</text>
        <dbReference type="Rhea" id="RHEA:29543"/>
        <dbReference type="Rhea" id="RHEA-COMP:19498"/>
        <dbReference type="Rhea" id="RHEA-COMP:19502"/>
        <dbReference type="Rhea" id="RHEA-COMP:19512"/>
        <dbReference type="Rhea" id="RHEA-COMP:19522"/>
        <dbReference type="ChEBI" id="CHEBI:15378"/>
        <dbReference type="ChEBI" id="CHEBI:57525"/>
        <dbReference type="ChEBI" id="CHEBI:57683"/>
        <dbReference type="ChEBI" id="CHEBI:132522"/>
        <dbReference type="ChEBI" id="CHEBI:132523"/>
        <dbReference type="EC" id="2.4.1.256"/>
    </reaction>
    <physiologicalReaction direction="left-to-right" evidence="13">
        <dbReference type="Rhea" id="RHEA:29544"/>
    </physiologicalReaction>
</comment>
<keyword evidence="7" id="KW-0808">Transferase</keyword>
<name>A0ABV0NNT6_9TELE</name>
<dbReference type="EC" id="2.4.1.256" evidence="4 14"/>
<comment type="similarity">
    <text evidence="3 14">Belongs to the ALG10 glucosyltransferase family.</text>
</comment>
<keyword evidence="17" id="KW-1185">Reference proteome</keyword>
<feature type="transmembrane region" description="Helical" evidence="14">
    <location>
        <begin position="388"/>
        <end position="405"/>
    </location>
</feature>
<feature type="transmembrane region" description="Helical" evidence="14">
    <location>
        <begin position="453"/>
        <end position="476"/>
    </location>
</feature>
<evidence type="ECO:0000256" key="2">
    <source>
        <dbReference type="ARBA" id="ARBA00004922"/>
    </source>
</evidence>
<feature type="transmembrane region" description="Helical" evidence="14">
    <location>
        <begin position="123"/>
        <end position="139"/>
    </location>
</feature>
<feature type="chain" id="PRO_5046003110" description="Dol-P-Glc:Glc(2)Man(9)GlcNAc(2)-PP-Dol alpha-1,2-glucosyltransferase" evidence="15">
    <location>
        <begin position="23"/>
        <end position="493"/>
    </location>
</feature>
<evidence type="ECO:0000256" key="10">
    <source>
        <dbReference type="ARBA" id="ARBA00022989"/>
    </source>
</evidence>
<evidence type="ECO:0000256" key="6">
    <source>
        <dbReference type="ARBA" id="ARBA00022676"/>
    </source>
</evidence>
<keyword evidence="11 14" id="KW-0472">Membrane</keyword>
<dbReference type="PIRSF" id="PIRSF028810">
    <property type="entry name" value="Alpha1_2_glucosyltferase_Alg10"/>
    <property type="match status" value="1"/>
</dbReference>
<accession>A0ABV0NNT6</accession>
<feature type="transmembrane region" description="Helical" evidence="14">
    <location>
        <begin position="89"/>
        <end position="111"/>
    </location>
</feature>
<keyword evidence="6 14" id="KW-0328">Glycosyltransferase</keyword>
<evidence type="ECO:0000256" key="15">
    <source>
        <dbReference type="SAM" id="SignalP"/>
    </source>
</evidence>
<comment type="pathway">
    <text evidence="2">Protein modification; protein glycosylation.</text>
</comment>
<feature type="transmembrane region" description="Helical" evidence="14">
    <location>
        <begin position="344"/>
        <end position="368"/>
    </location>
</feature>
<dbReference type="InterPro" id="IPR016900">
    <property type="entry name" value="Alg10"/>
</dbReference>